<dbReference type="Pfam" id="PF03571">
    <property type="entry name" value="Peptidase_M49"/>
    <property type="match status" value="1"/>
</dbReference>
<organism evidence="3 4">
    <name type="scientific">Cordyceps militaris</name>
    <name type="common">Caterpillar fungus</name>
    <name type="synonym">Clavaria militaris</name>
    <dbReference type="NCBI Taxonomy" id="73501"/>
    <lineage>
        <taxon>Eukaryota</taxon>
        <taxon>Fungi</taxon>
        <taxon>Dikarya</taxon>
        <taxon>Ascomycota</taxon>
        <taxon>Pezizomycotina</taxon>
        <taxon>Sordariomycetes</taxon>
        <taxon>Hypocreomycetidae</taxon>
        <taxon>Hypocreales</taxon>
        <taxon>Cordycipitaceae</taxon>
        <taxon>Cordyceps</taxon>
    </lineage>
</organism>
<dbReference type="EMBL" id="CP023323">
    <property type="protein sequence ID" value="ATY60925.1"/>
    <property type="molecule type" value="Genomic_DNA"/>
</dbReference>
<gene>
    <name evidence="3" type="ORF">A9K55_006441</name>
</gene>
<dbReference type="GO" id="GO:0016787">
    <property type="term" value="F:hydrolase activity"/>
    <property type="evidence" value="ECO:0007669"/>
    <property type="project" value="UniProtKB-KW"/>
</dbReference>
<dbReference type="Proteomes" id="UP000323067">
    <property type="component" value="Chromosome vi"/>
</dbReference>
<evidence type="ECO:0000256" key="2">
    <source>
        <dbReference type="ARBA" id="ARBA00022801"/>
    </source>
</evidence>
<keyword evidence="2" id="KW-0378">Hydrolase</keyword>
<name>A0A2H4SCT7_CORMI</name>
<keyword evidence="1" id="KW-0479">Metal-binding</keyword>
<dbReference type="AlphaFoldDB" id="A0A2H4SCT7"/>
<dbReference type="GO" id="GO:0046872">
    <property type="term" value="F:metal ion binding"/>
    <property type="evidence" value="ECO:0007669"/>
    <property type="project" value="UniProtKB-KW"/>
</dbReference>
<evidence type="ECO:0000313" key="3">
    <source>
        <dbReference type="EMBL" id="ATY60925.1"/>
    </source>
</evidence>
<proteinExistence type="predicted"/>
<sequence length="206" mass="23181">MSKIYFHLSKAANYWQLRSVLGGIEGLAYNPIIRFIITTIYKVLGYSTGKLLTKVSTGKYNFNKEIKECRAMLILYYLTNNKEVLSVFGYTNTTTISAEDRHNLLHLSPYWRGRHSSFAYIQCAGHGLGPTPCKGPCLRESYLRQTANTKPKANFAILKHLLLDGGGVISVKHNQETTTVEVSVDRSKISSHGRPSLGRMLRCIHI</sequence>
<evidence type="ECO:0000256" key="1">
    <source>
        <dbReference type="ARBA" id="ARBA00022723"/>
    </source>
</evidence>
<evidence type="ECO:0000313" key="4">
    <source>
        <dbReference type="Proteomes" id="UP000323067"/>
    </source>
</evidence>
<reference evidence="3 4" key="1">
    <citation type="journal article" date="2017" name="BMC Genomics">
        <title>Chromosome level assembly and secondary metabolite potential of the parasitic fungus Cordyceps militaris.</title>
        <authorList>
            <person name="Kramer G.J."/>
            <person name="Nodwell J.R."/>
        </authorList>
    </citation>
    <scope>NUCLEOTIDE SEQUENCE [LARGE SCALE GENOMIC DNA]</scope>
    <source>
        <strain evidence="3 4">ATCC 34164</strain>
    </source>
</reference>
<dbReference type="VEuPathDB" id="FungiDB:A9K55_006441"/>
<protein>
    <submittedName>
        <fullName evidence="3">Dipeptidyl peptidase III</fullName>
    </submittedName>
</protein>
<accession>A0A2H4SCT7</accession>
<dbReference type="InterPro" id="IPR039461">
    <property type="entry name" value="Peptidase_M49"/>
</dbReference>
<dbReference type="VEuPathDB" id="FungiDB:CCM_02475"/>